<protein>
    <submittedName>
        <fullName evidence="1">Uncharacterized protein</fullName>
    </submittedName>
</protein>
<organism evidence="1 3">
    <name type="scientific">Rotaria sordida</name>
    <dbReference type="NCBI Taxonomy" id="392033"/>
    <lineage>
        <taxon>Eukaryota</taxon>
        <taxon>Metazoa</taxon>
        <taxon>Spiralia</taxon>
        <taxon>Gnathifera</taxon>
        <taxon>Rotifera</taxon>
        <taxon>Eurotatoria</taxon>
        <taxon>Bdelloidea</taxon>
        <taxon>Philodinida</taxon>
        <taxon>Philodinidae</taxon>
        <taxon>Rotaria</taxon>
    </lineage>
</organism>
<evidence type="ECO:0000313" key="2">
    <source>
        <dbReference type="EMBL" id="CAF1677620.1"/>
    </source>
</evidence>
<sequence>SAFSIGVIYLFESDSIDRISSDTNTSDVFIIKTWQMFK</sequence>
<dbReference type="Proteomes" id="UP000663854">
    <property type="component" value="Unassembled WGS sequence"/>
</dbReference>
<accession>A0A815XVG9</accession>
<reference evidence="1" key="1">
    <citation type="submission" date="2021-02" db="EMBL/GenBank/DDBJ databases">
        <authorList>
            <person name="Nowell W R."/>
        </authorList>
    </citation>
    <scope>NUCLEOTIDE SEQUENCE</scope>
</reference>
<name>A0A815XVG9_9BILA</name>
<dbReference type="EMBL" id="CAJNOH010015279">
    <property type="protein sequence ID" value="CAF1562404.1"/>
    <property type="molecule type" value="Genomic_DNA"/>
</dbReference>
<evidence type="ECO:0000313" key="1">
    <source>
        <dbReference type="EMBL" id="CAF1562404.1"/>
    </source>
</evidence>
<comment type="caution">
    <text evidence="1">The sequence shown here is derived from an EMBL/GenBank/DDBJ whole genome shotgun (WGS) entry which is preliminary data.</text>
</comment>
<evidence type="ECO:0000313" key="3">
    <source>
        <dbReference type="Proteomes" id="UP000663854"/>
    </source>
</evidence>
<keyword evidence="4" id="KW-1185">Reference proteome</keyword>
<dbReference type="AlphaFoldDB" id="A0A815XVG9"/>
<proteinExistence type="predicted"/>
<evidence type="ECO:0000313" key="4">
    <source>
        <dbReference type="Proteomes" id="UP000663870"/>
    </source>
</evidence>
<feature type="non-terminal residue" evidence="1">
    <location>
        <position position="1"/>
    </location>
</feature>
<gene>
    <name evidence="2" type="ORF">JXQ802_LOCUS58629</name>
    <name evidence="1" type="ORF">PYM288_LOCUS41997</name>
</gene>
<dbReference type="Proteomes" id="UP000663870">
    <property type="component" value="Unassembled WGS sequence"/>
</dbReference>
<dbReference type="EMBL" id="CAJNOL010017190">
    <property type="protein sequence ID" value="CAF1677620.1"/>
    <property type="molecule type" value="Genomic_DNA"/>
</dbReference>